<dbReference type="InterPro" id="IPR018771">
    <property type="entry name" value="PocR_dom"/>
</dbReference>
<evidence type="ECO:0000313" key="7">
    <source>
        <dbReference type="EMBL" id="REG37649.1"/>
    </source>
</evidence>
<keyword evidence="3" id="KW-0805">Transcription regulation</keyword>
<dbReference type="InterPro" id="IPR025662">
    <property type="entry name" value="Sigma_54_int_dom_ATP-bd_1"/>
</dbReference>
<keyword evidence="5" id="KW-0804">Transcription</keyword>
<keyword evidence="4" id="KW-0238">DNA-binding</keyword>
<comment type="caution">
    <text evidence="7">The sequence shown here is derived from an EMBL/GenBank/DDBJ whole genome shotgun (WGS) entry which is preliminary data.</text>
</comment>
<dbReference type="PROSITE" id="PS00676">
    <property type="entry name" value="SIGMA54_INTERACT_2"/>
    <property type="match status" value="1"/>
</dbReference>
<sequence>MQALRRFPVTVPLARLAVGVIMVMTRCAMRVGRGSHERMMCERRSTEKHQTARVRKHRRFKVFPLLNLPKARQMDFERHQNLHTIIMLREIIRKWWRAELHFADRNGLAMDWQKGGDIPPTPNGCCRLSLSSREGLRRCNQSVRQLHEQFRANRRLRRATAQPCHLQFNLVGAPLYVQDEYEGFLFVEGFLREPPSSRDVEVLKTRLRELGAVSSDVERAVERLPVIGDAGLEKLADLLEYGASEIAAFESDKARREEGGPPGLAQNGSGEQYRFEDIIGRSGPMQEIFKLLQKVSNSEATILINGESGTGKELVARAIHFNGPRRQGPFVVQNCSAFNDNLLESALFGHMRGSFTGAMRDKKGLFEVADTGTFFLDEVGDMSPALQVKLLRVLQEGTFLPVGGTEPREVDVRVIAATHKDLGEMVKRGEFREDLYYRINVIRVHLPPLRERRDDLPLLVDHFLRKHHREGQRARGLSPEAMALLASYAWPGNVRELENEMERLLVLGGDLDLLPAELISSRIRDAVTPGSLSMLTARAAGKLHEAVETLERDMIHQGLLRTGNNKSRLARELGISRSNLILKIAKYGLDKGLPPDAEADA</sequence>
<dbReference type="Pfam" id="PF00158">
    <property type="entry name" value="Sigma54_activat"/>
    <property type="match status" value="1"/>
</dbReference>
<feature type="domain" description="Sigma-54 factor interaction" evidence="6">
    <location>
        <begin position="278"/>
        <end position="506"/>
    </location>
</feature>
<dbReference type="InterPro" id="IPR002078">
    <property type="entry name" value="Sigma_54_int"/>
</dbReference>
<evidence type="ECO:0000256" key="4">
    <source>
        <dbReference type="ARBA" id="ARBA00023125"/>
    </source>
</evidence>
<keyword evidence="2" id="KW-0067">ATP-binding</keyword>
<dbReference type="InterPro" id="IPR027417">
    <property type="entry name" value="P-loop_NTPase"/>
</dbReference>
<evidence type="ECO:0000256" key="5">
    <source>
        <dbReference type="ARBA" id="ARBA00023163"/>
    </source>
</evidence>
<dbReference type="Gene3D" id="3.40.50.300">
    <property type="entry name" value="P-loop containing nucleotide triphosphate hydrolases"/>
    <property type="match status" value="1"/>
</dbReference>
<dbReference type="EMBL" id="QUMU01000001">
    <property type="protein sequence ID" value="REG37649.1"/>
    <property type="molecule type" value="Genomic_DNA"/>
</dbReference>
<evidence type="ECO:0000256" key="1">
    <source>
        <dbReference type="ARBA" id="ARBA00022741"/>
    </source>
</evidence>
<dbReference type="InterPro" id="IPR002197">
    <property type="entry name" value="HTH_Fis"/>
</dbReference>
<dbReference type="Gene3D" id="1.10.8.60">
    <property type="match status" value="1"/>
</dbReference>
<evidence type="ECO:0000256" key="2">
    <source>
        <dbReference type="ARBA" id="ARBA00022840"/>
    </source>
</evidence>
<evidence type="ECO:0000256" key="3">
    <source>
        <dbReference type="ARBA" id="ARBA00023015"/>
    </source>
</evidence>
<dbReference type="InterPro" id="IPR025944">
    <property type="entry name" value="Sigma_54_int_dom_CS"/>
</dbReference>
<gene>
    <name evidence="7" type="ORF">ATI61_101636</name>
</gene>
<protein>
    <submittedName>
        <fullName evidence="7">Transcriptional regulator with PAS, ATPase and Fis domain</fullName>
    </submittedName>
</protein>
<dbReference type="PROSITE" id="PS00675">
    <property type="entry name" value="SIGMA54_INTERACT_1"/>
    <property type="match status" value="1"/>
</dbReference>
<dbReference type="CDD" id="cd00009">
    <property type="entry name" value="AAA"/>
    <property type="match status" value="1"/>
</dbReference>
<dbReference type="SUPFAM" id="SSF46689">
    <property type="entry name" value="Homeodomain-like"/>
    <property type="match status" value="1"/>
</dbReference>
<dbReference type="Gene3D" id="1.10.10.60">
    <property type="entry name" value="Homeodomain-like"/>
    <property type="match status" value="1"/>
</dbReference>
<dbReference type="Pfam" id="PF25601">
    <property type="entry name" value="AAA_lid_14"/>
    <property type="match status" value="1"/>
</dbReference>
<dbReference type="SMART" id="SM00382">
    <property type="entry name" value="AAA"/>
    <property type="match status" value="1"/>
</dbReference>
<keyword evidence="8" id="KW-1185">Reference proteome</keyword>
<keyword evidence="1" id="KW-0547">Nucleotide-binding</keyword>
<proteinExistence type="predicted"/>
<dbReference type="Proteomes" id="UP000256345">
    <property type="component" value="Unassembled WGS sequence"/>
</dbReference>
<accession>A0ABX9KC64</accession>
<dbReference type="InterPro" id="IPR003593">
    <property type="entry name" value="AAA+_ATPase"/>
</dbReference>
<name>A0ABX9KC64_9BACT</name>
<reference evidence="7 8" key="1">
    <citation type="submission" date="2018-08" db="EMBL/GenBank/DDBJ databases">
        <title>Genomic Encyclopedia of Archaeal and Bacterial Type Strains, Phase II (KMG-II): from individual species to whole genera.</title>
        <authorList>
            <person name="Goeker M."/>
        </authorList>
    </citation>
    <scope>NUCLEOTIDE SEQUENCE [LARGE SCALE GENOMIC DNA]</scope>
    <source>
        <strain evidence="7 8">DSM 2261</strain>
    </source>
</reference>
<dbReference type="Pfam" id="PF02954">
    <property type="entry name" value="HTH_8"/>
    <property type="match status" value="1"/>
</dbReference>
<dbReference type="InterPro" id="IPR025943">
    <property type="entry name" value="Sigma_54_int_dom_ATP-bd_2"/>
</dbReference>
<dbReference type="Pfam" id="PF10114">
    <property type="entry name" value="PocR"/>
    <property type="match status" value="1"/>
</dbReference>
<evidence type="ECO:0000313" key="8">
    <source>
        <dbReference type="Proteomes" id="UP000256345"/>
    </source>
</evidence>
<evidence type="ECO:0000259" key="6">
    <source>
        <dbReference type="PROSITE" id="PS50045"/>
    </source>
</evidence>
<dbReference type="PROSITE" id="PS00688">
    <property type="entry name" value="SIGMA54_INTERACT_3"/>
    <property type="match status" value="1"/>
</dbReference>
<dbReference type="PANTHER" id="PTHR32071">
    <property type="entry name" value="TRANSCRIPTIONAL REGULATORY PROTEIN"/>
    <property type="match status" value="1"/>
</dbReference>
<dbReference type="InterPro" id="IPR009057">
    <property type="entry name" value="Homeodomain-like_sf"/>
</dbReference>
<dbReference type="PROSITE" id="PS50045">
    <property type="entry name" value="SIGMA54_INTERACT_4"/>
    <property type="match status" value="1"/>
</dbReference>
<dbReference type="InterPro" id="IPR058031">
    <property type="entry name" value="AAA_lid_NorR"/>
</dbReference>
<dbReference type="PRINTS" id="PR01590">
    <property type="entry name" value="HTHFIS"/>
</dbReference>
<organism evidence="7 8">
    <name type="scientific">Archangium gephyra</name>
    <dbReference type="NCBI Taxonomy" id="48"/>
    <lineage>
        <taxon>Bacteria</taxon>
        <taxon>Pseudomonadati</taxon>
        <taxon>Myxococcota</taxon>
        <taxon>Myxococcia</taxon>
        <taxon>Myxococcales</taxon>
        <taxon>Cystobacterineae</taxon>
        <taxon>Archangiaceae</taxon>
        <taxon>Archangium</taxon>
    </lineage>
</organism>
<dbReference type="SUPFAM" id="SSF52540">
    <property type="entry name" value="P-loop containing nucleoside triphosphate hydrolases"/>
    <property type="match status" value="1"/>
</dbReference>